<dbReference type="Proteomes" id="UP000295097">
    <property type="component" value="Unassembled WGS sequence"/>
</dbReference>
<dbReference type="PANTHER" id="PTHR30386:SF24">
    <property type="entry name" value="MULTIDRUG RESISTANCE EFFLUX PUMP"/>
    <property type="match status" value="1"/>
</dbReference>
<evidence type="ECO:0000256" key="3">
    <source>
        <dbReference type="SAM" id="Phobius"/>
    </source>
</evidence>
<dbReference type="PANTHER" id="PTHR30386">
    <property type="entry name" value="MEMBRANE FUSION SUBUNIT OF EMRAB-TOLC MULTIDRUG EFFLUX PUMP"/>
    <property type="match status" value="1"/>
</dbReference>
<feature type="transmembrane region" description="Helical" evidence="3">
    <location>
        <begin position="30"/>
        <end position="51"/>
    </location>
</feature>
<feature type="region of interest" description="Disordered" evidence="2">
    <location>
        <begin position="1"/>
        <end position="24"/>
    </location>
</feature>
<keyword evidence="3" id="KW-0812">Transmembrane</keyword>
<dbReference type="Pfam" id="PF25917">
    <property type="entry name" value="BSH_RND"/>
    <property type="match status" value="1"/>
</dbReference>
<keyword evidence="1" id="KW-0175">Coiled coil</keyword>
<proteinExistence type="predicted"/>
<reference evidence="5 6" key="1">
    <citation type="submission" date="2019-03" db="EMBL/GenBank/DDBJ databases">
        <title>Freshwater and sediment microbial communities from various areas in North America, analyzing microbe dynamics in response to fracking.</title>
        <authorList>
            <person name="Lamendella R."/>
        </authorList>
    </citation>
    <scope>NUCLEOTIDE SEQUENCE [LARGE SCALE GENOMIC DNA]</scope>
    <source>
        <strain evidence="5 6">175.2</strain>
    </source>
</reference>
<keyword evidence="3" id="KW-1133">Transmembrane helix</keyword>
<dbReference type="RefSeq" id="WP_132310829.1">
    <property type="nucleotide sequence ID" value="NZ_SMAR01000011.1"/>
</dbReference>
<feature type="domain" description="Multidrug resistance protein MdtA-like barrel-sandwich hybrid" evidence="4">
    <location>
        <begin position="70"/>
        <end position="265"/>
    </location>
</feature>
<evidence type="ECO:0000313" key="6">
    <source>
        <dbReference type="Proteomes" id="UP000295097"/>
    </source>
</evidence>
<protein>
    <submittedName>
        <fullName evidence="5">Membrane fusion protein (Multidrug efflux system)</fullName>
    </submittedName>
</protein>
<accession>A0A4R3NT83</accession>
<keyword evidence="3" id="KW-0472">Membrane</keyword>
<feature type="coiled-coil region" evidence="1">
    <location>
        <begin position="109"/>
        <end position="143"/>
    </location>
</feature>
<dbReference type="AlphaFoldDB" id="A0A4R3NT83"/>
<dbReference type="Gene3D" id="1.10.287.470">
    <property type="entry name" value="Helix hairpin bin"/>
    <property type="match status" value="1"/>
</dbReference>
<dbReference type="GO" id="GO:0055085">
    <property type="term" value="P:transmembrane transport"/>
    <property type="evidence" value="ECO:0007669"/>
    <property type="project" value="InterPro"/>
</dbReference>
<feature type="coiled-coil region" evidence="1">
    <location>
        <begin position="175"/>
        <end position="230"/>
    </location>
</feature>
<evidence type="ECO:0000256" key="1">
    <source>
        <dbReference type="SAM" id="Coils"/>
    </source>
</evidence>
<gene>
    <name evidence="5" type="ORF">EDC90_101171</name>
</gene>
<dbReference type="InterPro" id="IPR058625">
    <property type="entry name" value="MdtA-like_BSH"/>
</dbReference>
<dbReference type="Gene3D" id="2.40.50.100">
    <property type="match status" value="1"/>
</dbReference>
<dbReference type="OrthoDB" id="9811754at2"/>
<dbReference type="SUPFAM" id="SSF111369">
    <property type="entry name" value="HlyD-like secretion proteins"/>
    <property type="match status" value="2"/>
</dbReference>
<comment type="caution">
    <text evidence="5">The sequence shown here is derived from an EMBL/GenBank/DDBJ whole genome shotgun (WGS) entry which is preliminary data.</text>
</comment>
<dbReference type="Gene3D" id="2.40.30.170">
    <property type="match status" value="1"/>
</dbReference>
<keyword evidence="6" id="KW-1185">Reference proteome</keyword>
<sequence>MSHTEDTGNENNPATAHQNEKSGGGGARKIVFTIIALAVIAGAGWFGWHWWTDGRFMVSTDDAYIEGDIAIISPKVSGYVESISVEDNQKVKKGDLLIKIDDGDYENALAQAEAQLNAQKVALKATEAEIAGAKAQLNQAKANRDALDPQIENARTALKRANTLKEKGAATEASFDDARAMVDQLKAKVEAANAAIDVASSNINTAEAKLAQQQAALKQSQLSVEQAKRDLSFTEIRAPIDGIFGNKNVQVGDLVSSGKRLGALVPTQNLYIQANFKETDLNRLGIGEDVHVTVDAYEAHDFKGKVESFSPASGSVFALLPPQNATGNFTKVVQRIPVRISIPQDELDKGHLKAGLSVTVEADSRTAPDGTLGEVNGATD</sequence>
<dbReference type="InterPro" id="IPR050739">
    <property type="entry name" value="MFP"/>
</dbReference>
<evidence type="ECO:0000256" key="2">
    <source>
        <dbReference type="SAM" id="MobiDB-lite"/>
    </source>
</evidence>
<dbReference type="EMBL" id="SMAR01000011">
    <property type="protein sequence ID" value="TCT39886.1"/>
    <property type="molecule type" value="Genomic_DNA"/>
</dbReference>
<evidence type="ECO:0000259" key="4">
    <source>
        <dbReference type="Pfam" id="PF25917"/>
    </source>
</evidence>
<evidence type="ECO:0000313" key="5">
    <source>
        <dbReference type="EMBL" id="TCT39886.1"/>
    </source>
</evidence>
<name>A0A4R3NT83_9HYPH</name>
<feature type="compositionally biased region" description="Polar residues" evidence="2">
    <location>
        <begin position="7"/>
        <end position="17"/>
    </location>
</feature>
<organism evidence="5 6">
    <name type="scientific">Martelella mediterranea</name>
    <dbReference type="NCBI Taxonomy" id="293089"/>
    <lineage>
        <taxon>Bacteria</taxon>
        <taxon>Pseudomonadati</taxon>
        <taxon>Pseudomonadota</taxon>
        <taxon>Alphaproteobacteria</taxon>
        <taxon>Hyphomicrobiales</taxon>
        <taxon>Aurantimonadaceae</taxon>
        <taxon>Martelella</taxon>
    </lineage>
</organism>